<feature type="compositionally biased region" description="Low complexity" evidence="11">
    <location>
        <begin position="99"/>
        <end position="115"/>
    </location>
</feature>
<dbReference type="EMBL" id="HE576758">
    <property type="protein sequence ID" value="CCC71280.1"/>
    <property type="molecule type" value="Genomic_DNA"/>
</dbReference>
<comment type="subunit">
    <text evidence="10">Component of the conserved oligomeric Golgi complex.</text>
</comment>
<name>G0VHH4_NAUCA</name>
<dbReference type="InterPro" id="IPR048369">
    <property type="entry name" value="COG6_C"/>
</dbReference>
<proteinExistence type="inferred from homology"/>
<evidence type="ECO:0000256" key="1">
    <source>
        <dbReference type="ARBA" id="ARBA00004395"/>
    </source>
</evidence>
<dbReference type="GeneID" id="96904945"/>
<sequence length="859" mass="98364">MDFIDYQTYAISTDTLPNASNNDTLPEPVSRLNLSTATATAIQQQQQQQQATDPTASFEIPQLFQDDVKKKKQATDLHGKMTQYAQNSIKKLDSLTTATTKLPSSSSSSTNESSLPVPNDASSSMELTNAILSRKLSSILNDSPIANNNTYQSTIQMRSCLKSLESGMKLKNLPNEAKLVTPEYVGTLARKSLRNDLESQLLKEHVLVLEEFRPIVRRIKRFTSSVDKIESVAGTILNKNEGNDHATSKVFDEVDQLKNQMEWLRLKRQLLINLKEKFTLNQVEDDLIVNSPINADFFVVINKVLKIKENATYLLALENNNAGSCLITEVNSTLQLINKKIFNFLVDFIYNFENSTSSSFSFKATNINDNDDNLINFQKSLVFLSNDLPYFDEFLKRVTSIRSKNVLDEFLSQFDTASKKPITMLAHDPIRYIGDVLASVHSIIANEADFIKLLFKFQENEEQTKLNNMEPISIVQSNMEFLNGLDVKLLNEIIQSVSNSCRIRVEQIVRFEENPIINYRITQLLNLYQLMFVNKGINSNSSLILNLEKLQDISKDKIIEYFEKFIANVKENSLSKENNNNNKPKDRKKSVDTGEFGDDLLPPEWLSDYLRELVGLFEEYEQNNDSDTTNEDHENKLINVRNMKTLVDVPIFEVLLKQISESFPLARKSEDIKISMLTVQINCFDLIKSRLQPFATNIFKTSTKIHESWQKISDNLDQYVKQMEELQEKLLFEKTGLSLYHNLFNMIFPIDSVQDELDYDMYISLLDNALMNLETINNNIHEKLNEYVPHALTDVQANLLFKLTSPTIADKICEKSFGNLSKFYSIFREILLHLFPDSQDDILKILNFSNTEFNTLVGI</sequence>
<feature type="region of interest" description="Disordered" evidence="11">
    <location>
        <begin position="99"/>
        <end position="122"/>
    </location>
</feature>
<feature type="domain" description="Conserved oligomeric complex COG6 N-terminal" evidence="12">
    <location>
        <begin position="189"/>
        <end position="290"/>
    </location>
</feature>
<dbReference type="Proteomes" id="UP000001640">
    <property type="component" value="Chromosome 7"/>
</dbReference>
<dbReference type="AlphaFoldDB" id="G0VHH4"/>
<evidence type="ECO:0000256" key="8">
    <source>
        <dbReference type="ARBA" id="ARBA00031348"/>
    </source>
</evidence>
<comment type="function">
    <text evidence="10">Acts as component of the peripheral membrane COG complex that is involved in intra-Golgi protein trafficking. COG is located at the cis-Golgi, and regulates tethering of retrograde intra-Golgi vesicles and possibly a number of other membrane trafficking events.</text>
</comment>
<evidence type="ECO:0000256" key="7">
    <source>
        <dbReference type="ARBA" id="ARBA00023136"/>
    </source>
</evidence>
<dbReference type="InParanoid" id="G0VHH4"/>
<keyword evidence="4 10" id="KW-0813">Transport</keyword>
<evidence type="ECO:0000256" key="5">
    <source>
        <dbReference type="ARBA" id="ARBA00022927"/>
    </source>
</evidence>
<dbReference type="FunCoup" id="G0VHH4">
    <property type="interactions" value="296"/>
</dbReference>
<dbReference type="PANTHER" id="PTHR21506">
    <property type="entry name" value="COMPONENT OF OLIGOMERIC GOLGI COMPLEX 6"/>
    <property type="match status" value="1"/>
</dbReference>
<organism evidence="14 15">
    <name type="scientific">Naumovozyma castellii</name>
    <name type="common">Yeast</name>
    <name type="synonym">Saccharomyces castellii</name>
    <dbReference type="NCBI Taxonomy" id="27288"/>
    <lineage>
        <taxon>Eukaryota</taxon>
        <taxon>Fungi</taxon>
        <taxon>Dikarya</taxon>
        <taxon>Ascomycota</taxon>
        <taxon>Saccharomycotina</taxon>
        <taxon>Saccharomycetes</taxon>
        <taxon>Saccharomycetales</taxon>
        <taxon>Saccharomycetaceae</taxon>
        <taxon>Naumovozyma</taxon>
    </lineage>
</organism>
<comment type="function">
    <text evidence="9">Acts as a component of the peripheral membrane COG complex that is involved in intra-Golgi protein trafficking. COG is located at the cis-Golgi, and regulates tethering of retrograde intra-Golgi vesicles and possibly a number of other membrane trafficking events.</text>
</comment>
<gene>
    <name evidence="14" type="primary">NCAS0G03930</name>
    <name evidence="14" type="ordered locus">NCAS_0G03930</name>
</gene>
<dbReference type="HOGENOM" id="CLU_017837_0_0_1"/>
<dbReference type="KEGG" id="ncs:NCAS_0G03930"/>
<evidence type="ECO:0000313" key="15">
    <source>
        <dbReference type="Proteomes" id="UP000001640"/>
    </source>
</evidence>
<dbReference type="eggNOG" id="KOG3758">
    <property type="taxonomic scope" value="Eukaryota"/>
</dbReference>
<evidence type="ECO:0000256" key="9">
    <source>
        <dbReference type="ARBA" id="ARBA00043873"/>
    </source>
</evidence>
<dbReference type="InterPro" id="IPR010490">
    <property type="entry name" value="COG6"/>
</dbReference>
<dbReference type="STRING" id="1064592.G0VHH4"/>
<feature type="region of interest" description="Disordered" evidence="11">
    <location>
        <begin position="574"/>
        <end position="596"/>
    </location>
</feature>
<dbReference type="Pfam" id="PF06419">
    <property type="entry name" value="COG6_N"/>
    <property type="match status" value="1"/>
</dbReference>
<comment type="subcellular location">
    <subcellularLocation>
        <location evidence="1 10">Golgi apparatus membrane</location>
        <topology evidence="1 10">Peripheral membrane protein</topology>
    </subcellularLocation>
</comment>
<reference key="2">
    <citation type="submission" date="2011-08" db="EMBL/GenBank/DDBJ databases">
        <title>Genome sequence of Naumovozyma castellii.</title>
        <authorList>
            <person name="Gordon J.L."/>
            <person name="Armisen D."/>
            <person name="Proux-Wera E."/>
            <person name="OhEigeartaigh S.S."/>
            <person name="Byrne K.P."/>
            <person name="Wolfe K.H."/>
        </authorList>
    </citation>
    <scope>NUCLEOTIDE SEQUENCE</scope>
    <source>
        <strain>Type strain:CBS 4309</strain>
    </source>
</reference>
<evidence type="ECO:0000256" key="10">
    <source>
        <dbReference type="RuleBase" id="RU365075"/>
    </source>
</evidence>
<evidence type="ECO:0000256" key="2">
    <source>
        <dbReference type="ARBA" id="ARBA00011023"/>
    </source>
</evidence>
<keyword evidence="5 10" id="KW-0653">Protein transport</keyword>
<dbReference type="Pfam" id="PF20653">
    <property type="entry name" value="COG6_C"/>
    <property type="match status" value="1"/>
</dbReference>
<dbReference type="InterPro" id="IPR048368">
    <property type="entry name" value="COG6_N"/>
</dbReference>
<protein>
    <recommendedName>
        <fullName evidence="3 10">Conserved oligomeric Golgi complex subunit 6</fullName>
        <shortName evidence="10">COG complex subunit 6</shortName>
    </recommendedName>
    <alternativeName>
        <fullName evidence="8 10">Component of oligomeric Golgi complex 6</fullName>
    </alternativeName>
</protein>
<dbReference type="GO" id="GO:0000139">
    <property type="term" value="C:Golgi membrane"/>
    <property type="evidence" value="ECO:0007669"/>
    <property type="project" value="UniProtKB-SubCell"/>
</dbReference>
<dbReference type="GO" id="GO:0032258">
    <property type="term" value="P:cytoplasm to vacuole targeting by the Cvt pathway"/>
    <property type="evidence" value="ECO:0007669"/>
    <property type="project" value="EnsemblFungi"/>
</dbReference>
<evidence type="ECO:0000256" key="3">
    <source>
        <dbReference type="ARBA" id="ARBA00020973"/>
    </source>
</evidence>
<dbReference type="OrthoDB" id="272987at2759"/>
<accession>G0VHH4</accession>
<dbReference type="RefSeq" id="XP_003677632.1">
    <property type="nucleotide sequence ID" value="XM_003677584.1"/>
</dbReference>
<evidence type="ECO:0000313" key="14">
    <source>
        <dbReference type="EMBL" id="CCC71280.1"/>
    </source>
</evidence>
<dbReference type="GO" id="GO:0006891">
    <property type="term" value="P:intra-Golgi vesicle-mediated transport"/>
    <property type="evidence" value="ECO:0007669"/>
    <property type="project" value="UniProtKB-UniRule"/>
</dbReference>
<evidence type="ECO:0000259" key="12">
    <source>
        <dbReference type="Pfam" id="PF06419"/>
    </source>
</evidence>
<keyword evidence="6 10" id="KW-0333">Golgi apparatus</keyword>
<evidence type="ECO:0000256" key="11">
    <source>
        <dbReference type="SAM" id="MobiDB-lite"/>
    </source>
</evidence>
<evidence type="ECO:0000256" key="6">
    <source>
        <dbReference type="ARBA" id="ARBA00023034"/>
    </source>
</evidence>
<keyword evidence="15" id="KW-1185">Reference proteome</keyword>
<reference evidence="14 15" key="1">
    <citation type="journal article" date="2011" name="Proc. Natl. Acad. Sci. U.S.A.">
        <title>Evolutionary erosion of yeast sex chromosomes by mating-type switching accidents.</title>
        <authorList>
            <person name="Gordon J.L."/>
            <person name="Armisen D."/>
            <person name="Proux-Wera E."/>
            <person name="Oheigeartaigh S.S."/>
            <person name="Byrne K.P."/>
            <person name="Wolfe K.H."/>
        </authorList>
    </citation>
    <scope>NUCLEOTIDE SEQUENCE [LARGE SCALE GENOMIC DNA]</scope>
    <source>
        <strain evidence="15">ATCC 76901 / BCRC 22586 / CBS 4309 / NBRC 1992 / NRRL Y-12630</strain>
    </source>
</reference>
<comment type="similarity">
    <text evidence="2 10">Belongs to the COG6 family.</text>
</comment>
<dbReference type="GO" id="GO:0017119">
    <property type="term" value="C:Golgi transport complex"/>
    <property type="evidence" value="ECO:0007669"/>
    <property type="project" value="UniProtKB-UniRule"/>
</dbReference>
<evidence type="ECO:0000259" key="13">
    <source>
        <dbReference type="Pfam" id="PF20653"/>
    </source>
</evidence>
<evidence type="ECO:0000256" key="4">
    <source>
        <dbReference type="ARBA" id="ARBA00022448"/>
    </source>
</evidence>
<dbReference type="OMA" id="IINMICP"/>
<dbReference type="SMART" id="SM01087">
    <property type="entry name" value="COG6"/>
    <property type="match status" value="1"/>
</dbReference>
<feature type="domain" description="Conserved Oligomeric Golgi complex subunit 6 C-terminal" evidence="13">
    <location>
        <begin position="321"/>
        <end position="856"/>
    </location>
</feature>
<keyword evidence="7 10" id="KW-0472">Membrane</keyword>
<dbReference type="PANTHER" id="PTHR21506:SF0">
    <property type="entry name" value="CONSERVED OLIGOMERIC GOLGI COMPLEX SUBUNIT 6"/>
    <property type="match status" value="1"/>
</dbReference>